<dbReference type="PANTHER" id="PTHR48048:SF45">
    <property type="entry name" value="GLYCOSYLTRANSFERASE"/>
    <property type="match status" value="1"/>
</dbReference>
<dbReference type="InterPro" id="IPR002213">
    <property type="entry name" value="UDP_glucos_trans"/>
</dbReference>
<dbReference type="CDD" id="cd03784">
    <property type="entry name" value="GT1_Gtf-like"/>
    <property type="match status" value="1"/>
</dbReference>
<organism evidence="6">
    <name type="scientific">Rubia yunnanensis</name>
    <dbReference type="NCBI Taxonomy" id="1650721"/>
    <lineage>
        <taxon>Eukaryota</taxon>
        <taxon>Viridiplantae</taxon>
        <taxon>Streptophyta</taxon>
        <taxon>Embryophyta</taxon>
        <taxon>Tracheophyta</taxon>
        <taxon>Spermatophyta</taxon>
        <taxon>Magnoliopsida</taxon>
        <taxon>eudicotyledons</taxon>
        <taxon>Gunneridae</taxon>
        <taxon>Pentapetalae</taxon>
        <taxon>asterids</taxon>
        <taxon>lamiids</taxon>
        <taxon>Gentianales</taxon>
        <taxon>Rubiaceae</taxon>
        <taxon>Rubioideae</taxon>
        <taxon>Rubieae</taxon>
        <taxon>Rubia</taxon>
    </lineage>
</organism>
<dbReference type="FunFam" id="3.40.50.2000:FF:000056">
    <property type="entry name" value="Glycosyltransferase"/>
    <property type="match status" value="1"/>
</dbReference>
<dbReference type="Pfam" id="PF00201">
    <property type="entry name" value="UDPGT"/>
    <property type="match status" value="1"/>
</dbReference>
<dbReference type="InterPro" id="IPR050481">
    <property type="entry name" value="UDP-glycosyltransf_plant"/>
</dbReference>
<comment type="similarity">
    <text evidence="1 3">Belongs to the UDP-glycosyltransferase family.</text>
</comment>
<keyword evidence="3" id="KW-0328">Glycosyltransferase</keyword>
<sequence length="478" mass="53335">MKRAELVFIAPPRVGHITPTIEAAKLITDLYPNFSATVLLMKLPSDKVSIPESRNPRLKFIVLRREESSRREPPPATPQLALSHQVNEHKSHARKIIAEMSRGSSRVAGIVVDMFCTTMIDVAHEFGIPSYLFFMTGAAFLGLMLHMQSLRDEFNVDLSEYEDSDAEILVPTYINPVSARVLPRALFEKGGGGEVFVNHAKQYRKTKGIMINTFQDLESHAMQALVNNATIPPVYAIGPALNLEKKTNQSESILKWLDLHPNSTVIFLCFGSLGTFEGEQVREIAYALENSGCRFLWCLRKPPPKGVVGHIPEDYENVEQVLPEGFLERSAEVGKVIGWAPQVAVLSHPAIGGFVSHCGWNSTLESIWCGVPMATWPIYAEQQVNSFQLGKELEMVVEIKMDHVRRLGCESEKESANNIVSAGVIQSAIGKLMDLDNIGVRKKVKEMQRKSWFTVQEEGSSSAYLKRFLKNVMDNIPS</sequence>
<name>A0A896AGT4_9GENT</name>
<dbReference type="GO" id="GO:0035251">
    <property type="term" value="F:UDP-glucosyltransferase activity"/>
    <property type="evidence" value="ECO:0007669"/>
    <property type="project" value="InterPro"/>
</dbReference>
<dbReference type="Gene3D" id="3.40.50.2000">
    <property type="entry name" value="Glycogen Phosphorylase B"/>
    <property type="match status" value="2"/>
</dbReference>
<dbReference type="InterPro" id="IPR035595">
    <property type="entry name" value="UDP_glycos_trans_CS"/>
</dbReference>
<evidence type="ECO:0000313" key="6">
    <source>
        <dbReference type="EMBL" id="QSB46682.1"/>
    </source>
</evidence>
<evidence type="ECO:0000256" key="5">
    <source>
        <dbReference type="SAM" id="MobiDB-lite"/>
    </source>
</evidence>
<evidence type="ECO:0000256" key="2">
    <source>
        <dbReference type="ARBA" id="ARBA00022679"/>
    </source>
</evidence>
<gene>
    <name evidence="6" type="primary">UGT71AS4</name>
</gene>
<feature type="region of interest" description="Disordered" evidence="5">
    <location>
        <begin position="66"/>
        <end position="87"/>
    </location>
</feature>
<evidence type="ECO:0000256" key="4">
    <source>
        <dbReference type="RuleBase" id="RU362057"/>
    </source>
</evidence>
<keyword evidence="2 3" id="KW-0808">Transferase</keyword>
<dbReference type="AlphaFoldDB" id="A0A896AGT4"/>
<accession>A0A896AGT4</accession>
<evidence type="ECO:0000256" key="1">
    <source>
        <dbReference type="ARBA" id="ARBA00009995"/>
    </source>
</evidence>
<evidence type="ECO:0000256" key="3">
    <source>
        <dbReference type="RuleBase" id="RU003718"/>
    </source>
</evidence>
<dbReference type="EMBL" id="MT075698">
    <property type="protein sequence ID" value="QSB46682.1"/>
    <property type="molecule type" value="mRNA"/>
</dbReference>
<dbReference type="EC" id="2.4.1.-" evidence="4"/>
<reference evidence="6" key="1">
    <citation type="journal article" date="2020" name="Org. Chem. Front.">
        <title>Discovery and characterization of four glycosyltransferases involved in anthraquinone glycoside biosynthesis in Rubia yunnanensis.</title>
        <authorList>
            <person name="Yi S."/>
            <person name="Kuang T."/>
            <person name="Miao Y."/>
            <person name="Xu Y."/>
            <person name="Wang Z."/>
            <person name="Dong L.-B."/>
            <person name="Tan N."/>
        </authorList>
    </citation>
    <scope>NUCLEOTIDE SEQUENCE</scope>
    <source>
        <strain evidence="6">RyUGT23</strain>
        <tissue evidence="6">Root</tissue>
    </source>
</reference>
<dbReference type="PANTHER" id="PTHR48048">
    <property type="entry name" value="GLYCOSYLTRANSFERASE"/>
    <property type="match status" value="1"/>
</dbReference>
<dbReference type="PROSITE" id="PS00375">
    <property type="entry name" value="UDPGT"/>
    <property type="match status" value="1"/>
</dbReference>
<protein>
    <recommendedName>
        <fullName evidence="4">Glycosyltransferase</fullName>
        <ecNumber evidence="4">2.4.1.-</ecNumber>
    </recommendedName>
</protein>
<dbReference type="SUPFAM" id="SSF53756">
    <property type="entry name" value="UDP-Glycosyltransferase/glycogen phosphorylase"/>
    <property type="match status" value="1"/>
</dbReference>
<proteinExistence type="evidence at transcript level"/>